<dbReference type="PROSITE" id="PS50600">
    <property type="entry name" value="ULP_PROTEASE"/>
    <property type="match status" value="1"/>
</dbReference>
<dbReference type="GO" id="GO:0006508">
    <property type="term" value="P:proteolysis"/>
    <property type="evidence" value="ECO:0007669"/>
    <property type="project" value="UniProtKB-KW"/>
</dbReference>
<accession>A0AA88I0U6</accession>
<dbReference type="GO" id="GO:0008270">
    <property type="term" value="F:zinc ion binding"/>
    <property type="evidence" value="ECO:0007669"/>
    <property type="project" value="InterPro"/>
</dbReference>
<dbReference type="GO" id="GO:0003676">
    <property type="term" value="F:nucleic acid binding"/>
    <property type="evidence" value="ECO:0007669"/>
    <property type="project" value="InterPro"/>
</dbReference>
<dbReference type="SUPFAM" id="SSF54001">
    <property type="entry name" value="Cysteine proteinases"/>
    <property type="match status" value="1"/>
</dbReference>
<evidence type="ECO:0000259" key="5">
    <source>
        <dbReference type="PROSITE" id="PS50600"/>
    </source>
</evidence>
<feature type="domain" description="Ubiquitin-like protease family profile" evidence="5">
    <location>
        <begin position="1058"/>
        <end position="1226"/>
    </location>
</feature>
<gene>
    <name evidence="6" type="ORF">QYM36_004682</name>
</gene>
<dbReference type="Proteomes" id="UP001187531">
    <property type="component" value="Unassembled WGS sequence"/>
</dbReference>
<evidence type="ECO:0000256" key="1">
    <source>
        <dbReference type="ARBA" id="ARBA00005234"/>
    </source>
</evidence>
<proteinExistence type="inferred from homology"/>
<dbReference type="InterPro" id="IPR038765">
    <property type="entry name" value="Papain-like_cys_pep_sf"/>
</dbReference>
<sequence length="1370" mass="156857">MMGKKMKKRGSRGKKFINKYKEIQEKIKVQRSNQEYSREYEYERLSTICKSTEEGGQQGNKINDDGFQTHFEAKVLEKIDIEGNFENDKQGMKFKECMEIKECKDMEKVDLQESMLEYFELEEENEFQVNDIYNENDDKMTPQQVQNFQKDRPSVIQKVDLQESMLEYFELEEENEFQVNDIYNENDDKMTPQQVQNFQKDRPSVIQETRGASLCNPVDLNVYETKKSALSSTEAAIILKTAHETGISWFKLCKNTVSSYPAAGSIFLVYSDSIERIQDYKADGYRYSSTSGGHSVTVPSVHPNFRKRVNQRLIEGKTVDLKRYIFRYEPCVFTCPFEHCLYTVIHYVGTCDIKSICDPHGNHKKKEGVKTTPFVPSEKSVLIRAKTIAKTTILTPREHFHGEFSKTVNELQTNVPRSQRQVNDTFSLARKSMISKDTCNMIRYLMIETDFVVTEKFFGQGEAAVTCVSEFAILEVIYFVKHGIPIVFYYDTKYNIGNYWVSALTFRHPDFDHKGTTPIIPIAFLLHTNRSADSHEELFMVLMKKAPSINSPRNAFVSDREKGIEVARNKIFPLIQPAHCWLHFRINAKYALQKMGAPKGDIKVVQDDILQLLRSKNIDEYNQIRTERLVKWSIPALKYFQVNLEPDMLKYDCAFIVSQIPDFNPVSGITNNTAESFNAVMKRVIQQQRDVPMDRCILGLLCLDDEYYTHISRGYKGIGDYRLLEKAHKEYIVHIKKEEDPVESRKEMFLRMVQEVDGSDSFCEKNSTKEDHQLSGIVDIAEALWRKGHVTFCNENQVYLVSNLTRKKVNVVTPRTETITVRGNKIVTKGTKRKSLVEAYDCSCDFGLSACPCKLAVLRSRGHDLVAEKSTIQLKTLKNVKVRSKRYVRPGIKSSLTIQDCYNIKPAADSVAAHNLSFTSDSDNEVASLKKTSEYQSRSSDGDHNSKVAKHTEDIQFVKIVKKRKHCPTQPVKPRKMARRRNIRFEATPSSIPSSICHGYAFTGPINDLYDEAKEVISLLKRLFGIVVESTNSAVVENAAKLVWWRATNFPLRDTDVFTFFFEDIESLLRPETWLKTEMVSYLVNLVTSSCVSARTIDIYSTFNLTNIDALKSYPETPRERFSDVSQDCSVLFVPLCVNMRDISDRERKNHFILGICDFSRRTFYLLDSLKPLNRTQGRQVLSNLKYLMDGVDKRYIELELGSCRIAPQVDSSSCGLFVVKYAQDYANGITYLGNTLSVDLPSPSKYKRSKGRSTVSNQKVIDLYNDDTEMANMKTVELMNKYRNELAVQVSTPLNQPKECYKCQVFDHFARECMNELKCGKFAGPHTNSCDNAYSASNVNGANCTGKHRGNSFSCAVLKSHMPASASSA</sequence>
<dbReference type="InterPro" id="IPR001878">
    <property type="entry name" value="Znf_CCHC"/>
</dbReference>
<evidence type="ECO:0000256" key="4">
    <source>
        <dbReference type="SAM" id="MobiDB-lite"/>
    </source>
</evidence>
<dbReference type="GO" id="GO:0008234">
    <property type="term" value="F:cysteine-type peptidase activity"/>
    <property type="evidence" value="ECO:0007669"/>
    <property type="project" value="InterPro"/>
</dbReference>
<name>A0AA88I0U6_ARTSF</name>
<evidence type="ECO:0000313" key="6">
    <source>
        <dbReference type="EMBL" id="KAK2720878.1"/>
    </source>
</evidence>
<keyword evidence="7" id="KW-1185">Reference proteome</keyword>
<organism evidence="6 7">
    <name type="scientific">Artemia franciscana</name>
    <name type="common">Brine shrimp</name>
    <name type="synonym">Artemia sanfranciscana</name>
    <dbReference type="NCBI Taxonomy" id="6661"/>
    <lineage>
        <taxon>Eukaryota</taxon>
        <taxon>Metazoa</taxon>
        <taxon>Ecdysozoa</taxon>
        <taxon>Arthropoda</taxon>
        <taxon>Crustacea</taxon>
        <taxon>Branchiopoda</taxon>
        <taxon>Anostraca</taxon>
        <taxon>Artemiidae</taxon>
        <taxon>Artemia</taxon>
    </lineage>
</organism>
<feature type="region of interest" description="Disordered" evidence="4">
    <location>
        <begin position="929"/>
        <end position="948"/>
    </location>
</feature>
<evidence type="ECO:0000256" key="3">
    <source>
        <dbReference type="ARBA" id="ARBA00022801"/>
    </source>
</evidence>
<dbReference type="EMBL" id="JAVRJZ010000007">
    <property type="protein sequence ID" value="KAK2720878.1"/>
    <property type="molecule type" value="Genomic_DNA"/>
</dbReference>
<protein>
    <recommendedName>
        <fullName evidence="5">Ubiquitin-like protease family profile domain-containing protein</fullName>
    </recommendedName>
</protein>
<evidence type="ECO:0000313" key="7">
    <source>
        <dbReference type="Proteomes" id="UP001187531"/>
    </source>
</evidence>
<comment type="caution">
    <text evidence="6">The sequence shown here is derived from an EMBL/GenBank/DDBJ whole genome shotgun (WGS) entry which is preliminary data.</text>
</comment>
<dbReference type="Gene3D" id="3.40.395.10">
    <property type="entry name" value="Adenoviral Proteinase, Chain A"/>
    <property type="match status" value="1"/>
</dbReference>
<reference evidence="6" key="1">
    <citation type="submission" date="2023-07" db="EMBL/GenBank/DDBJ databases">
        <title>Chromosome-level genome assembly of Artemia franciscana.</title>
        <authorList>
            <person name="Jo E."/>
        </authorList>
    </citation>
    <scope>NUCLEOTIDE SEQUENCE</scope>
    <source>
        <tissue evidence="6">Whole body</tissue>
    </source>
</reference>
<evidence type="ECO:0000256" key="2">
    <source>
        <dbReference type="ARBA" id="ARBA00022670"/>
    </source>
</evidence>
<keyword evidence="3" id="KW-0378">Hydrolase</keyword>
<dbReference type="InterPro" id="IPR003653">
    <property type="entry name" value="Peptidase_C48_C"/>
</dbReference>
<comment type="similarity">
    <text evidence="1">Belongs to the peptidase C48 family.</text>
</comment>
<keyword evidence="2" id="KW-0645">Protease</keyword>
<dbReference type="SMART" id="SM00343">
    <property type="entry name" value="ZnF_C2HC"/>
    <property type="match status" value="1"/>
</dbReference>